<feature type="compositionally biased region" description="Basic and acidic residues" evidence="3">
    <location>
        <begin position="233"/>
        <end position="247"/>
    </location>
</feature>
<dbReference type="Proteomes" id="UP000743370">
    <property type="component" value="Unassembled WGS sequence"/>
</dbReference>
<dbReference type="PANTHER" id="PTHR33463">
    <property type="entry name" value="NB-ARC DOMAIN-CONTAINING PROTEIN-RELATED"/>
    <property type="match status" value="1"/>
</dbReference>
<reference evidence="5 6" key="1">
    <citation type="submission" date="2020-05" db="EMBL/GenBank/DDBJ databases">
        <title>Vigna angularis (adzuki bean) Var. LongXiaoDou No. 4 denovo assembly.</title>
        <authorList>
            <person name="Xiang H."/>
        </authorList>
    </citation>
    <scope>NUCLEOTIDE SEQUENCE [LARGE SCALE GENOMIC DNA]</scope>
    <source>
        <tissue evidence="5">Leaf</tissue>
    </source>
</reference>
<organism evidence="5 6">
    <name type="scientific">Phaseolus angularis</name>
    <name type="common">Azuki bean</name>
    <name type="synonym">Vigna angularis</name>
    <dbReference type="NCBI Taxonomy" id="3914"/>
    <lineage>
        <taxon>Eukaryota</taxon>
        <taxon>Viridiplantae</taxon>
        <taxon>Streptophyta</taxon>
        <taxon>Embryophyta</taxon>
        <taxon>Tracheophyta</taxon>
        <taxon>Spermatophyta</taxon>
        <taxon>Magnoliopsida</taxon>
        <taxon>eudicotyledons</taxon>
        <taxon>Gunneridae</taxon>
        <taxon>Pentapetalae</taxon>
        <taxon>rosids</taxon>
        <taxon>fabids</taxon>
        <taxon>Fabales</taxon>
        <taxon>Fabaceae</taxon>
        <taxon>Papilionoideae</taxon>
        <taxon>50 kb inversion clade</taxon>
        <taxon>NPAAA clade</taxon>
        <taxon>indigoferoid/millettioid clade</taxon>
        <taxon>Phaseoleae</taxon>
        <taxon>Vigna</taxon>
    </lineage>
</organism>
<feature type="domain" description="Disease resistance protein At4g27190-like leucine-rich repeats" evidence="4">
    <location>
        <begin position="94"/>
        <end position="155"/>
    </location>
</feature>
<evidence type="ECO:0000313" key="5">
    <source>
        <dbReference type="EMBL" id="KAG2380947.1"/>
    </source>
</evidence>
<dbReference type="Pfam" id="PF23247">
    <property type="entry name" value="LRR_RPS2"/>
    <property type="match status" value="1"/>
</dbReference>
<evidence type="ECO:0000256" key="2">
    <source>
        <dbReference type="SAM" id="Coils"/>
    </source>
</evidence>
<dbReference type="InterPro" id="IPR032675">
    <property type="entry name" value="LRR_dom_sf"/>
</dbReference>
<gene>
    <name evidence="5" type="ORF">HKW66_Vig0203200</name>
</gene>
<dbReference type="InterPro" id="IPR057135">
    <property type="entry name" value="At4g27190-like_LRR"/>
</dbReference>
<dbReference type="InterPro" id="IPR050905">
    <property type="entry name" value="Plant_NBS-LRR"/>
</dbReference>
<dbReference type="SUPFAM" id="SSF52058">
    <property type="entry name" value="L domain-like"/>
    <property type="match status" value="1"/>
</dbReference>
<feature type="compositionally biased region" description="Polar residues" evidence="3">
    <location>
        <begin position="954"/>
        <end position="971"/>
    </location>
</feature>
<evidence type="ECO:0000256" key="1">
    <source>
        <dbReference type="ARBA" id="ARBA00022821"/>
    </source>
</evidence>
<name>A0A8T0JUV4_PHAAN</name>
<keyword evidence="1" id="KW-0611">Plant defense</keyword>
<feature type="compositionally biased region" description="Basic and acidic residues" evidence="3">
    <location>
        <begin position="876"/>
        <end position="897"/>
    </location>
</feature>
<protein>
    <recommendedName>
        <fullName evidence="4">Disease resistance protein At4g27190-like leucine-rich repeats domain-containing protein</fullName>
    </recommendedName>
</protein>
<dbReference type="SUPFAM" id="SSF52047">
    <property type="entry name" value="RNI-like"/>
    <property type="match status" value="1"/>
</dbReference>
<dbReference type="PANTHER" id="PTHR33463:SF105">
    <property type="entry name" value="AND NB-ARC DOMAIN DISEASE RESISTANCE PROTEIN, PUTATIVE-RELATED"/>
    <property type="match status" value="1"/>
</dbReference>
<feature type="coiled-coil region" evidence="2">
    <location>
        <begin position="430"/>
        <end position="457"/>
    </location>
</feature>
<evidence type="ECO:0000256" key="3">
    <source>
        <dbReference type="SAM" id="MobiDB-lite"/>
    </source>
</evidence>
<accession>A0A8T0JUV4</accession>
<proteinExistence type="predicted"/>
<dbReference type="Gene3D" id="3.80.10.10">
    <property type="entry name" value="Ribonuclease Inhibitor"/>
    <property type="match status" value="2"/>
</dbReference>
<dbReference type="EMBL" id="JABFOF010000009">
    <property type="protein sequence ID" value="KAG2380947.1"/>
    <property type="molecule type" value="Genomic_DNA"/>
</dbReference>
<evidence type="ECO:0000313" key="6">
    <source>
        <dbReference type="Proteomes" id="UP000743370"/>
    </source>
</evidence>
<sequence>MRHFLTMVNTLQVNEPNANDVIAQEMNVKLENLSLNDTSKILFTLQNVTELHILSCEKVEVLFCASALECLPYLGALNIYRCNELKQIIGEDAKNHRKPFFPRLKALIIRECNKLKCIFPVPTSKMVPMLEALLIMEASMLEEVFEGNCYEKVGIPNLKTAGFVELPSLRQKIEFLTQKQFLNNANQSTLAKIDEDNKQREDVVKESKERVEEEQQIVVGKASSMPISPTDFPLDKTHSPETKKTCEDGTASPYEKTIALSTDSESEHGEAQISVPFSVLNIELETTEDVGVGDIQEASPEKLAEITQDSSSGYSVRRELEQLVSKKHLGSENLALLSNFLVKHPSLRLADDAMSERYKGFAYTCLAELLKFLQSHKNIICVFEGSWKIAENTYLQMVSIVSDLAKSNLEKLINATVEQSRYICCFTCIIDNFEKERENLKAKNKTLEESARVATRRGDNIRKDVTHWQKQAKELIEEDTKKKVTCFFGWCPNCKWQYSRGKELESKTKEIRRLVERNFENVGISRDDNNYISLESDISIIGNLQALETLELVECMMNKLPREIGKLFVVNQKIPKLEDIIIGDCDGLKYLFDRYQHEHEEEDLHQELKDVIFTSPNAVYLYNLPNFVDIFQKCDDESLCSLVKKSTFKDESKGQIESKSIKYKVLHWTHKYKNKGRTTKIPFDSKDQLQDSSLSMVNEPNANDVIAQEMIGKLENLSLNDTSKILFTLQNVTELHILSCEKVEVLFCASALECLPYLGALNIYRCNELKQIIGEDAKNHRKPFFPRLKALIIRECNKLKCIFPVPTSKMVPMLEALLIMEASMLEEVFEGNSYEKVGIPNLKTAGFVELPSLRQKIEFLTQKQFLNNANQSTLAKIDEDNKQREDVVKERKERVEEEQQIVVGKASSMPISPTDFPLDKTHSPENDEEEMAIPSPNLNTEPPISKDVNDGDFQGTSNSVFTNSQNTNSTEIADDLDEDSKTTEIRSQNEMTKAKEDFSIDVKAEVLSGTDFTSSQETKKTCEDGTASPYEKTIALSTDSESHPSLRLADDAMSERYKGFAYTCLAELLKFLQSHSVFDMLGSSHPEFVELLKDLRNCGFNKDWLDDVERLKLL</sequence>
<feature type="region of interest" description="Disordered" evidence="3">
    <location>
        <begin position="228"/>
        <end position="249"/>
    </location>
</feature>
<feature type="region of interest" description="Disordered" evidence="3">
    <location>
        <begin position="876"/>
        <end position="980"/>
    </location>
</feature>
<evidence type="ECO:0000259" key="4">
    <source>
        <dbReference type="Pfam" id="PF23247"/>
    </source>
</evidence>
<dbReference type="AlphaFoldDB" id="A0A8T0JUV4"/>
<comment type="caution">
    <text evidence="5">The sequence shown here is derived from an EMBL/GenBank/DDBJ whole genome shotgun (WGS) entry which is preliminary data.</text>
</comment>
<keyword evidence="2" id="KW-0175">Coiled coil</keyword>